<evidence type="ECO:0000256" key="1">
    <source>
        <dbReference type="SAM" id="Phobius"/>
    </source>
</evidence>
<keyword evidence="1" id="KW-1133">Transmembrane helix</keyword>
<proteinExistence type="predicted"/>
<evidence type="ECO:0000313" key="2">
    <source>
        <dbReference type="EMBL" id="GHA26312.1"/>
    </source>
</evidence>
<feature type="transmembrane region" description="Helical" evidence="1">
    <location>
        <begin position="45"/>
        <end position="72"/>
    </location>
</feature>
<feature type="transmembrane region" description="Helical" evidence="1">
    <location>
        <begin position="164"/>
        <end position="183"/>
    </location>
</feature>
<feature type="transmembrane region" description="Helical" evidence="1">
    <location>
        <begin position="84"/>
        <end position="102"/>
    </location>
</feature>
<keyword evidence="3" id="KW-1185">Reference proteome</keyword>
<organism evidence="2 3">
    <name type="scientific">Devosia pacifica</name>
    <dbReference type="NCBI Taxonomy" id="1335967"/>
    <lineage>
        <taxon>Bacteria</taxon>
        <taxon>Pseudomonadati</taxon>
        <taxon>Pseudomonadota</taxon>
        <taxon>Alphaproteobacteria</taxon>
        <taxon>Hyphomicrobiales</taxon>
        <taxon>Devosiaceae</taxon>
        <taxon>Devosia</taxon>
    </lineage>
</organism>
<gene>
    <name evidence="2" type="ORF">GCM10007989_22610</name>
</gene>
<sequence length="214" mass="21355">MTIPGILAIVLAIVSAAGVSAFLSWRLPMAPLSSAVIAAGTVAGLVLGIAGMSLFAFIVVVAGLAAAGAGVLYDRAVLKGWQLVLADAAITAIAIVAAVRMAPTALDLAAPLLLETLIGALAIGVCGLGLRRADRLPGYSASIAACVAAVATFLALWLDAENYLAIWWLAAFGAALAGLAIITRARAAQFGAAGTSFIAVEAGLLILALLEHLG</sequence>
<protein>
    <submittedName>
        <fullName evidence="2">Uncharacterized protein</fullName>
    </submittedName>
</protein>
<feature type="transmembrane region" description="Helical" evidence="1">
    <location>
        <begin position="108"/>
        <end position="130"/>
    </location>
</feature>
<keyword evidence="1" id="KW-0812">Transmembrane</keyword>
<evidence type="ECO:0000313" key="3">
    <source>
        <dbReference type="Proteomes" id="UP000646579"/>
    </source>
</evidence>
<reference evidence="2" key="1">
    <citation type="journal article" date="2014" name="Int. J. Syst. Evol. Microbiol.">
        <title>Complete genome sequence of Corynebacterium casei LMG S-19264T (=DSM 44701T), isolated from a smear-ripened cheese.</title>
        <authorList>
            <consortium name="US DOE Joint Genome Institute (JGI-PGF)"/>
            <person name="Walter F."/>
            <person name="Albersmeier A."/>
            <person name="Kalinowski J."/>
            <person name="Ruckert C."/>
        </authorList>
    </citation>
    <scope>NUCLEOTIDE SEQUENCE</scope>
    <source>
        <strain evidence="2">KCTC 32437</strain>
    </source>
</reference>
<dbReference type="Proteomes" id="UP000646579">
    <property type="component" value="Unassembled WGS sequence"/>
</dbReference>
<feature type="transmembrane region" description="Helical" evidence="1">
    <location>
        <begin position="190"/>
        <end position="210"/>
    </location>
</feature>
<keyword evidence="1" id="KW-0472">Membrane</keyword>
<comment type="caution">
    <text evidence="2">The sequence shown here is derived from an EMBL/GenBank/DDBJ whole genome shotgun (WGS) entry which is preliminary data.</text>
</comment>
<dbReference type="EMBL" id="BMZE01000002">
    <property type="protein sequence ID" value="GHA26312.1"/>
    <property type="molecule type" value="Genomic_DNA"/>
</dbReference>
<dbReference type="RefSeq" id="WP_189425777.1">
    <property type="nucleotide sequence ID" value="NZ_BMZE01000002.1"/>
</dbReference>
<feature type="transmembrane region" description="Helical" evidence="1">
    <location>
        <begin position="137"/>
        <end position="158"/>
    </location>
</feature>
<accession>A0A918S8I3</accession>
<dbReference type="AlphaFoldDB" id="A0A918S8I3"/>
<reference evidence="2" key="2">
    <citation type="submission" date="2020-09" db="EMBL/GenBank/DDBJ databases">
        <authorList>
            <person name="Sun Q."/>
            <person name="Kim S."/>
        </authorList>
    </citation>
    <scope>NUCLEOTIDE SEQUENCE</scope>
    <source>
        <strain evidence="2">KCTC 32437</strain>
    </source>
</reference>
<name>A0A918S8I3_9HYPH</name>